<organism evidence="1 2">
    <name type="scientific">Nonomuraea turkmeniaca</name>
    <dbReference type="NCBI Taxonomy" id="103838"/>
    <lineage>
        <taxon>Bacteria</taxon>
        <taxon>Bacillati</taxon>
        <taxon>Actinomycetota</taxon>
        <taxon>Actinomycetes</taxon>
        <taxon>Streptosporangiales</taxon>
        <taxon>Streptosporangiaceae</taxon>
        <taxon>Nonomuraea</taxon>
    </lineage>
</organism>
<evidence type="ECO:0008006" key="3">
    <source>
        <dbReference type="Google" id="ProtNLM"/>
    </source>
</evidence>
<keyword evidence="2" id="KW-1185">Reference proteome</keyword>
<gene>
    <name evidence="1" type="ORF">ETD86_13200</name>
</gene>
<dbReference type="Gene3D" id="2.70.98.10">
    <property type="match status" value="1"/>
</dbReference>
<comment type="caution">
    <text evidence="1">The sequence shown here is derived from an EMBL/GenBank/DDBJ whole genome shotgun (WGS) entry which is preliminary data.</text>
</comment>
<dbReference type="OrthoDB" id="3850777at2"/>
<evidence type="ECO:0000313" key="2">
    <source>
        <dbReference type="Proteomes" id="UP000309128"/>
    </source>
</evidence>
<dbReference type="InterPro" id="IPR014718">
    <property type="entry name" value="GH-type_carb-bd"/>
</dbReference>
<reference evidence="1 2" key="1">
    <citation type="submission" date="2019-05" db="EMBL/GenBank/DDBJ databases">
        <title>Draft genome sequence of Nonomuraea turkmeniaca DSM 43926.</title>
        <authorList>
            <person name="Saricaoglu S."/>
            <person name="Isik K."/>
        </authorList>
    </citation>
    <scope>NUCLEOTIDE SEQUENCE [LARGE SCALE GENOMIC DNA]</scope>
    <source>
        <strain evidence="1 2">DSM 43926</strain>
    </source>
</reference>
<accession>A0A5S4FMM8</accession>
<proteinExistence type="predicted"/>
<dbReference type="Proteomes" id="UP000309128">
    <property type="component" value="Unassembled WGS sequence"/>
</dbReference>
<dbReference type="EMBL" id="VCKY01000035">
    <property type="protein sequence ID" value="TMR21978.1"/>
    <property type="molecule type" value="Genomic_DNA"/>
</dbReference>
<name>A0A5S4FMM8_9ACTN</name>
<dbReference type="AlphaFoldDB" id="A0A5S4FMM8"/>
<evidence type="ECO:0000313" key="1">
    <source>
        <dbReference type="EMBL" id="TMR21978.1"/>
    </source>
</evidence>
<sequence length="257" mass="27887">MSGIEVRVDAGHGGRWTSLRGPDGKEWLWRRHAPERARVRPGDPFVDAGGLEECFPTVAGEPDHGDVWSRPWDPDGDGLTVRGDGYRLHRAIVTDGAMLTASYVLRGTPGRRFIWAAHALLDLSYEARLQLPEGHPMDVSTDDADYTARWPLADGVDMSGFGRDDGSVTFLMLAGLDAATIRDGASALTMRLTVANQPTAIAVWRNLGGWPQAEPYRSIGVEPMIGARAGLIRAEPGRAGIIPPDGEVRWTLRVTAS</sequence>
<dbReference type="RefSeq" id="WP_138666426.1">
    <property type="nucleotide sequence ID" value="NZ_VCKY01000035.1"/>
</dbReference>
<dbReference type="GO" id="GO:0030246">
    <property type="term" value="F:carbohydrate binding"/>
    <property type="evidence" value="ECO:0007669"/>
    <property type="project" value="InterPro"/>
</dbReference>
<protein>
    <recommendedName>
        <fullName evidence="3">Galactose mutarotase</fullName>
    </recommendedName>
</protein>